<protein>
    <recommendedName>
        <fullName evidence="3">DUF4184 family protein</fullName>
    </recommendedName>
</protein>
<dbReference type="EMBL" id="AWQX01000293">
    <property type="protein sequence ID" value="EST22922.1"/>
    <property type="molecule type" value="Genomic_DNA"/>
</dbReference>
<accession>V6JSV2</accession>
<evidence type="ECO:0000313" key="2">
    <source>
        <dbReference type="Proteomes" id="UP000017984"/>
    </source>
</evidence>
<name>V6JSV2_STRRC</name>
<dbReference type="AlphaFoldDB" id="V6JSV2"/>
<dbReference type="Pfam" id="PF13803">
    <property type="entry name" value="DUF4184"/>
    <property type="match status" value="1"/>
</dbReference>
<evidence type="ECO:0000313" key="1">
    <source>
        <dbReference type="EMBL" id="EST22922.1"/>
    </source>
</evidence>
<sequence>MPFTLSHAAAVLPAVRRDGSGCGPLVPAVLFAGSFPPGMTFYAASVLPGGMEFGAVTHSFAGVFTVDVLISRALVGLWLLVREPLLALLSRGPAGAAGRTASLRCATRAGTGRLGGVVVRLRGAGCADPCGVGRVHA</sequence>
<reference evidence="1 2" key="1">
    <citation type="journal article" date="2014" name="Genome Announc.">
        <title>Draft Genome Sequence of Streptomyces roseochromogenes subsp. oscitans DS 12.976, Producer of the Aminocoumarin Antibiotic Clorobiocin.</title>
        <authorList>
            <person name="Ruckert C."/>
            <person name="Kalinowski J."/>
            <person name="Heide L."/>
            <person name="Apel A.K."/>
        </authorList>
    </citation>
    <scope>NUCLEOTIDE SEQUENCE [LARGE SCALE GENOMIC DNA]</scope>
    <source>
        <strain evidence="1 2">DS 12.976</strain>
    </source>
</reference>
<dbReference type="STRING" id="1352936.M878_34185"/>
<organism evidence="1 2">
    <name type="scientific">Streptomyces roseochromogenus subsp. oscitans DS 12.976</name>
    <dbReference type="NCBI Taxonomy" id="1352936"/>
    <lineage>
        <taxon>Bacteria</taxon>
        <taxon>Bacillati</taxon>
        <taxon>Actinomycetota</taxon>
        <taxon>Actinomycetes</taxon>
        <taxon>Kitasatosporales</taxon>
        <taxon>Streptomycetaceae</taxon>
        <taxon>Streptomyces</taxon>
    </lineage>
</organism>
<dbReference type="InterPro" id="IPR025238">
    <property type="entry name" value="DUF4184"/>
</dbReference>
<dbReference type="HOGENOM" id="CLU_1864060_0_0_11"/>
<gene>
    <name evidence="1" type="ORF">M878_34185</name>
</gene>
<comment type="caution">
    <text evidence="1">The sequence shown here is derived from an EMBL/GenBank/DDBJ whole genome shotgun (WGS) entry which is preliminary data.</text>
</comment>
<dbReference type="PATRIC" id="fig|1352936.5.peg.7117"/>
<proteinExistence type="predicted"/>
<dbReference type="Proteomes" id="UP000017984">
    <property type="component" value="Chromosome"/>
</dbReference>
<evidence type="ECO:0008006" key="3">
    <source>
        <dbReference type="Google" id="ProtNLM"/>
    </source>
</evidence>
<keyword evidence="2" id="KW-1185">Reference proteome</keyword>